<dbReference type="InterPro" id="IPR053147">
    <property type="entry name" value="Hsp_HslJ-like"/>
</dbReference>
<dbReference type="Pfam" id="PF03724">
    <property type="entry name" value="META"/>
    <property type="match status" value="1"/>
</dbReference>
<evidence type="ECO:0000313" key="3">
    <source>
        <dbReference type="Proteomes" id="UP001596287"/>
    </source>
</evidence>
<dbReference type="InterPro" id="IPR038670">
    <property type="entry name" value="HslJ-like_sf"/>
</dbReference>
<evidence type="ECO:0000313" key="2">
    <source>
        <dbReference type="EMBL" id="MFC6095915.1"/>
    </source>
</evidence>
<feature type="domain" description="DUF306" evidence="1">
    <location>
        <begin position="31"/>
        <end position="124"/>
    </location>
</feature>
<evidence type="ECO:0000259" key="1">
    <source>
        <dbReference type="Pfam" id="PF03724"/>
    </source>
</evidence>
<keyword evidence="3" id="KW-1185">Reference proteome</keyword>
<comment type="caution">
    <text evidence="2">The sequence shown here is derived from an EMBL/GenBank/DDBJ whole genome shotgun (WGS) entry which is preliminary data.</text>
</comment>
<accession>A0ABW1PLR8</accession>
<sequence>MKTRFLTIICAIVLVGLQSCICKKGAEAVTELSKSSWELAEINGKAIDKQDFAKIPTLNFDPAESRVSGNSGCNSMSGTFKVEEDKITFGPIMGTKMACEGSGENQFMTAFNTVQKFKLGKKLYFYDGSENKVLCFTKK</sequence>
<dbReference type="InterPro" id="IPR005184">
    <property type="entry name" value="DUF306_Meta_HslJ"/>
</dbReference>
<dbReference type="EMBL" id="JBHSQB010000004">
    <property type="protein sequence ID" value="MFC6095915.1"/>
    <property type="molecule type" value="Genomic_DNA"/>
</dbReference>
<organism evidence="2 3">
    <name type="scientific">Flavobacterium qiangtangense</name>
    <dbReference type="NCBI Taxonomy" id="1442595"/>
    <lineage>
        <taxon>Bacteria</taxon>
        <taxon>Pseudomonadati</taxon>
        <taxon>Bacteroidota</taxon>
        <taxon>Flavobacteriia</taxon>
        <taxon>Flavobacteriales</taxon>
        <taxon>Flavobacteriaceae</taxon>
        <taxon>Flavobacterium</taxon>
    </lineage>
</organism>
<reference evidence="3" key="1">
    <citation type="journal article" date="2019" name="Int. J. Syst. Evol. Microbiol.">
        <title>The Global Catalogue of Microorganisms (GCM) 10K type strain sequencing project: providing services to taxonomists for standard genome sequencing and annotation.</title>
        <authorList>
            <consortium name="The Broad Institute Genomics Platform"/>
            <consortium name="The Broad Institute Genome Sequencing Center for Infectious Disease"/>
            <person name="Wu L."/>
            <person name="Ma J."/>
        </authorList>
    </citation>
    <scope>NUCLEOTIDE SEQUENCE [LARGE SCALE GENOMIC DNA]</scope>
    <source>
        <strain evidence="3">CCUG 49679</strain>
    </source>
</reference>
<name>A0ABW1PLR8_9FLAO</name>
<gene>
    <name evidence="2" type="ORF">ACFPVY_04590</name>
</gene>
<proteinExistence type="predicted"/>
<dbReference type="PANTHER" id="PTHR35535:SF1">
    <property type="entry name" value="HEAT SHOCK PROTEIN HSLJ"/>
    <property type="match status" value="1"/>
</dbReference>
<dbReference type="Gene3D" id="2.40.128.270">
    <property type="match status" value="1"/>
</dbReference>
<dbReference type="RefSeq" id="WP_379790604.1">
    <property type="nucleotide sequence ID" value="NZ_JBHSQB010000004.1"/>
</dbReference>
<dbReference type="PROSITE" id="PS51257">
    <property type="entry name" value="PROKAR_LIPOPROTEIN"/>
    <property type="match status" value="1"/>
</dbReference>
<protein>
    <submittedName>
        <fullName evidence="2">META domain-containing protein</fullName>
    </submittedName>
</protein>
<dbReference type="PANTHER" id="PTHR35535">
    <property type="entry name" value="HEAT SHOCK PROTEIN HSLJ"/>
    <property type="match status" value="1"/>
</dbReference>
<dbReference type="Proteomes" id="UP001596287">
    <property type="component" value="Unassembled WGS sequence"/>
</dbReference>